<dbReference type="SUPFAM" id="SSF55729">
    <property type="entry name" value="Acyl-CoA N-acyltransferases (Nat)"/>
    <property type="match status" value="1"/>
</dbReference>
<proteinExistence type="predicted"/>
<dbReference type="EMBL" id="JBEPSH010000001">
    <property type="protein sequence ID" value="MET4575399.1"/>
    <property type="molecule type" value="Genomic_DNA"/>
</dbReference>
<dbReference type="Proteomes" id="UP001549320">
    <property type="component" value="Unassembled WGS sequence"/>
</dbReference>
<keyword evidence="5" id="KW-1185">Reference proteome</keyword>
<reference evidence="4 5" key="1">
    <citation type="submission" date="2024-06" db="EMBL/GenBank/DDBJ databases">
        <title>Sorghum-associated microbial communities from plants grown in Nebraska, USA.</title>
        <authorList>
            <person name="Schachtman D."/>
        </authorList>
    </citation>
    <scope>NUCLEOTIDE SEQUENCE [LARGE SCALE GENOMIC DNA]</scope>
    <source>
        <strain evidence="4 5">2709</strain>
    </source>
</reference>
<evidence type="ECO:0000313" key="4">
    <source>
        <dbReference type="EMBL" id="MET4575399.1"/>
    </source>
</evidence>
<evidence type="ECO:0000256" key="2">
    <source>
        <dbReference type="ARBA" id="ARBA00023315"/>
    </source>
</evidence>
<organism evidence="4 5">
    <name type="scientific">Ottowia thiooxydans</name>
    <dbReference type="NCBI Taxonomy" id="219182"/>
    <lineage>
        <taxon>Bacteria</taxon>
        <taxon>Pseudomonadati</taxon>
        <taxon>Pseudomonadota</taxon>
        <taxon>Betaproteobacteria</taxon>
        <taxon>Burkholderiales</taxon>
        <taxon>Comamonadaceae</taxon>
        <taxon>Ottowia</taxon>
    </lineage>
</organism>
<dbReference type="CDD" id="cd04301">
    <property type="entry name" value="NAT_SF"/>
    <property type="match status" value="1"/>
</dbReference>
<keyword evidence="1" id="KW-0808">Transferase</keyword>
<comment type="caution">
    <text evidence="4">The sequence shown here is derived from an EMBL/GenBank/DDBJ whole genome shotgun (WGS) entry which is preliminary data.</text>
</comment>
<dbReference type="PANTHER" id="PTHR43877:SF2">
    <property type="entry name" value="AMINOALKYLPHOSPHONATE N-ACETYLTRANSFERASE-RELATED"/>
    <property type="match status" value="1"/>
</dbReference>
<gene>
    <name evidence="4" type="ORF">ABIE13_000496</name>
</gene>
<evidence type="ECO:0000313" key="5">
    <source>
        <dbReference type="Proteomes" id="UP001549320"/>
    </source>
</evidence>
<feature type="domain" description="N-acetyltransferase" evidence="3">
    <location>
        <begin position="12"/>
        <end position="178"/>
    </location>
</feature>
<sequence length="183" mass="19954">MSKGMDVAAEQLVIRRATSVDAPAVLKVFDEVIAWFVQMGNKEQWGSEPWSASPRRIQLVEDACALPEAWVAQDERGRLLAALVLGAAQPYVPPATEPEIYVRVLVASRDDRARGIGRRLLAFADNRARAAGVQRLRVDCYGGGTGALVRFYESCGYERMTTFSVDGWPGQLLGRSLKAAAAS</sequence>
<dbReference type="RefSeq" id="WP_354440817.1">
    <property type="nucleotide sequence ID" value="NZ_JBEPSH010000001.1"/>
</dbReference>
<dbReference type="InterPro" id="IPR050832">
    <property type="entry name" value="Bact_Acetyltransf"/>
</dbReference>
<dbReference type="InterPro" id="IPR000182">
    <property type="entry name" value="GNAT_dom"/>
</dbReference>
<dbReference type="Pfam" id="PF00583">
    <property type="entry name" value="Acetyltransf_1"/>
    <property type="match status" value="1"/>
</dbReference>
<evidence type="ECO:0000256" key="1">
    <source>
        <dbReference type="ARBA" id="ARBA00022679"/>
    </source>
</evidence>
<accession>A0ABV2Q300</accession>
<name>A0ABV2Q300_9BURK</name>
<dbReference type="InterPro" id="IPR016181">
    <property type="entry name" value="Acyl_CoA_acyltransferase"/>
</dbReference>
<dbReference type="Gene3D" id="3.40.630.30">
    <property type="match status" value="1"/>
</dbReference>
<keyword evidence="2" id="KW-0012">Acyltransferase</keyword>
<protein>
    <submittedName>
        <fullName evidence="4">GNAT superfamily N-acetyltransferase</fullName>
    </submittedName>
</protein>
<dbReference type="PANTHER" id="PTHR43877">
    <property type="entry name" value="AMINOALKYLPHOSPHONATE N-ACETYLTRANSFERASE-RELATED-RELATED"/>
    <property type="match status" value="1"/>
</dbReference>
<dbReference type="PROSITE" id="PS51186">
    <property type="entry name" value="GNAT"/>
    <property type="match status" value="1"/>
</dbReference>
<evidence type="ECO:0000259" key="3">
    <source>
        <dbReference type="PROSITE" id="PS51186"/>
    </source>
</evidence>